<dbReference type="STRING" id="29349.CLOTH_07550"/>
<evidence type="ECO:0000313" key="6">
    <source>
        <dbReference type="EMBL" id="OPJ56351.1"/>
    </source>
</evidence>
<name>A0A1V4I8N9_9FIRM</name>
<dbReference type="RefSeq" id="WP_079411371.1">
    <property type="nucleotide sequence ID" value="NZ_MZGW01000002.1"/>
</dbReference>
<feature type="short sequence motif" description="GXGXXG" evidence="4">
    <location>
        <begin position="9"/>
        <end position="14"/>
    </location>
</feature>
<dbReference type="AlphaFoldDB" id="A0A1V4I8N9"/>
<proteinExistence type="predicted"/>
<evidence type="ECO:0000256" key="3">
    <source>
        <dbReference type="ARBA" id="ARBA00023098"/>
    </source>
</evidence>
<dbReference type="PANTHER" id="PTHR14226">
    <property type="entry name" value="NEUROPATHY TARGET ESTERASE/SWISS CHEESE D.MELANOGASTER"/>
    <property type="match status" value="1"/>
</dbReference>
<organism evidence="6 7">
    <name type="scientific">Alkalithermobacter paradoxus</name>
    <dbReference type="NCBI Taxonomy" id="29349"/>
    <lineage>
        <taxon>Bacteria</taxon>
        <taxon>Bacillati</taxon>
        <taxon>Bacillota</taxon>
        <taxon>Clostridia</taxon>
        <taxon>Peptostreptococcales</taxon>
        <taxon>Tepidibacteraceae</taxon>
        <taxon>Alkalithermobacter</taxon>
    </lineage>
</organism>
<protein>
    <submittedName>
        <fullName evidence="6">NTE family protein RssA</fullName>
    </submittedName>
</protein>
<dbReference type="OrthoDB" id="9770965at2"/>
<dbReference type="PANTHER" id="PTHR14226:SF29">
    <property type="entry name" value="NEUROPATHY TARGET ESTERASE SWS"/>
    <property type="match status" value="1"/>
</dbReference>
<feature type="short sequence motif" description="GXSXG" evidence="4">
    <location>
        <begin position="36"/>
        <end position="40"/>
    </location>
</feature>
<dbReference type="EMBL" id="MZGW01000002">
    <property type="protein sequence ID" value="OPJ56351.1"/>
    <property type="molecule type" value="Genomic_DNA"/>
</dbReference>
<evidence type="ECO:0000256" key="1">
    <source>
        <dbReference type="ARBA" id="ARBA00022801"/>
    </source>
</evidence>
<dbReference type="GO" id="GO:0016042">
    <property type="term" value="P:lipid catabolic process"/>
    <property type="evidence" value="ECO:0007669"/>
    <property type="project" value="UniProtKB-UniRule"/>
</dbReference>
<comment type="caution">
    <text evidence="6">The sequence shown here is derived from an EMBL/GenBank/DDBJ whole genome shotgun (WGS) entry which is preliminary data.</text>
</comment>
<keyword evidence="3 4" id="KW-0443">Lipid metabolism</keyword>
<dbReference type="GO" id="GO:0016787">
    <property type="term" value="F:hydrolase activity"/>
    <property type="evidence" value="ECO:0007669"/>
    <property type="project" value="UniProtKB-UniRule"/>
</dbReference>
<keyword evidence="1 4" id="KW-0378">Hydrolase</keyword>
<dbReference type="InterPro" id="IPR050301">
    <property type="entry name" value="NTE"/>
</dbReference>
<keyword evidence="2 4" id="KW-0442">Lipid degradation</keyword>
<evidence type="ECO:0000313" key="7">
    <source>
        <dbReference type="Proteomes" id="UP000190140"/>
    </source>
</evidence>
<feature type="active site" description="Proton acceptor" evidence="4">
    <location>
        <position position="180"/>
    </location>
</feature>
<dbReference type="CDD" id="cd07205">
    <property type="entry name" value="Pat_PNPLA6_PNPLA7_NTE1_like"/>
    <property type="match status" value="1"/>
</dbReference>
<evidence type="ECO:0000256" key="4">
    <source>
        <dbReference type="PROSITE-ProRule" id="PRU01161"/>
    </source>
</evidence>
<feature type="domain" description="PNPLA" evidence="5">
    <location>
        <begin position="5"/>
        <end position="193"/>
    </location>
</feature>
<dbReference type="Gene3D" id="3.40.1090.10">
    <property type="entry name" value="Cytosolic phospholipase A2 catalytic domain"/>
    <property type="match status" value="2"/>
</dbReference>
<dbReference type="SUPFAM" id="SSF52151">
    <property type="entry name" value="FabD/lysophospholipase-like"/>
    <property type="match status" value="1"/>
</dbReference>
<evidence type="ECO:0000256" key="2">
    <source>
        <dbReference type="ARBA" id="ARBA00022963"/>
    </source>
</evidence>
<dbReference type="InterPro" id="IPR002641">
    <property type="entry name" value="PNPLA_dom"/>
</dbReference>
<dbReference type="Proteomes" id="UP000190140">
    <property type="component" value="Unassembled WGS sequence"/>
</dbReference>
<keyword evidence="7" id="KW-1185">Reference proteome</keyword>
<gene>
    <name evidence="6" type="primary">rssA_1</name>
    <name evidence="6" type="ORF">CLOTH_07550</name>
</gene>
<feature type="short sequence motif" description="DGA/G" evidence="4">
    <location>
        <begin position="180"/>
        <end position="182"/>
    </location>
</feature>
<feature type="active site" description="Nucleophile" evidence="4">
    <location>
        <position position="38"/>
    </location>
</feature>
<evidence type="ECO:0000259" key="5">
    <source>
        <dbReference type="PROSITE" id="PS51635"/>
    </source>
</evidence>
<dbReference type="Pfam" id="PF01734">
    <property type="entry name" value="Patatin"/>
    <property type="match status" value="1"/>
</dbReference>
<reference evidence="6 7" key="1">
    <citation type="submission" date="2017-03" db="EMBL/GenBank/DDBJ databases">
        <title>Genome sequence of Clostridium thermoalcaliphilum DSM 7309.</title>
        <authorList>
            <person name="Poehlein A."/>
            <person name="Daniel R."/>
        </authorList>
    </citation>
    <scope>NUCLEOTIDE SEQUENCE [LARGE SCALE GENOMIC DNA]</scope>
    <source>
        <strain evidence="6 7">DSM 7309</strain>
    </source>
</reference>
<dbReference type="InterPro" id="IPR016035">
    <property type="entry name" value="Acyl_Trfase/lysoPLipase"/>
</dbReference>
<sequence>MKIGLALSGGGVRGAAHIGILKVLESHGIKPDIISGTSSGSIVASLYALGYSLNEIEKSTYLFDNFVDIDYFGIIKSIIFFKKSKITGILNGDKLEDSLRVLFSDKKMYDTEIPLAITSVDINSCKKIVFCSKQNFDLSLNYDVVTDIDIASAVRASCSIPLIFKPKMVNLNNDMIRLVDGGVLDNLPLESLIHMGADKVIGINLGYNGMLREDVDNGFEILTQSLDIMMYEITKLKIEKYSDISYVMNPQIWDVGLLDKGRIDECIYRGELAGKKHINNIINFLKK</sequence>
<accession>A0A1V4I8N9</accession>
<dbReference type="PROSITE" id="PS51635">
    <property type="entry name" value="PNPLA"/>
    <property type="match status" value="1"/>
</dbReference>